<evidence type="ECO:0000313" key="1">
    <source>
        <dbReference type="EMBL" id="ODQ76274.1"/>
    </source>
</evidence>
<name>A0A1E3QFM9_LIPST</name>
<dbReference type="OrthoDB" id="10300848at2759"/>
<keyword evidence="2" id="KW-1185">Reference proteome</keyword>
<evidence type="ECO:0000313" key="2">
    <source>
        <dbReference type="Proteomes" id="UP000094385"/>
    </source>
</evidence>
<organism evidence="1 2">
    <name type="scientific">Lipomyces starkeyi NRRL Y-11557</name>
    <dbReference type="NCBI Taxonomy" id="675824"/>
    <lineage>
        <taxon>Eukaryota</taxon>
        <taxon>Fungi</taxon>
        <taxon>Dikarya</taxon>
        <taxon>Ascomycota</taxon>
        <taxon>Saccharomycotina</taxon>
        <taxon>Lipomycetes</taxon>
        <taxon>Lipomycetales</taxon>
        <taxon>Lipomycetaceae</taxon>
        <taxon>Lipomyces</taxon>
    </lineage>
</organism>
<reference evidence="1 2" key="1">
    <citation type="journal article" date="2016" name="Proc. Natl. Acad. Sci. U.S.A.">
        <title>Comparative genomics of biotechnologically important yeasts.</title>
        <authorList>
            <person name="Riley R."/>
            <person name="Haridas S."/>
            <person name="Wolfe K.H."/>
            <person name="Lopes M.R."/>
            <person name="Hittinger C.T."/>
            <person name="Goeker M."/>
            <person name="Salamov A.A."/>
            <person name="Wisecaver J.H."/>
            <person name="Long T.M."/>
            <person name="Calvey C.H."/>
            <person name="Aerts A.L."/>
            <person name="Barry K.W."/>
            <person name="Choi C."/>
            <person name="Clum A."/>
            <person name="Coughlan A.Y."/>
            <person name="Deshpande S."/>
            <person name="Douglass A.P."/>
            <person name="Hanson S.J."/>
            <person name="Klenk H.-P."/>
            <person name="LaButti K.M."/>
            <person name="Lapidus A."/>
            <person name="Lindquist E.A."/>
            <person name="Lipzen A.M."/>
            <person name="Meier-Kolthoff J.P."/>
            <person name="Ohm R.A."/>
            <person name="Otillar R.P."/>
            <person name="Pangilinan J.L."/>
            <person name="Peng Y."/>
            <person name="Rokas A."/>
            <person name="Rosa C.A."/>
            <person name="Scheuner C."/>
            <person name="Sibirny A.A."/>
            <person name="Slot J.C."/>
            <person name="Stielow J.B."/>
            <person name="Sun H."/>
            <person name="Kurtzman C.P."/>
            <person name="Blackwell M."/>
            <person name="Grigoriev I.V."/>
            <person name="Jeffries T.W."/>
        </authorList>
    </citation>
    <scope>NUCLEOTIDE SEQUENCE [LARGE SCALE GENOMIC DNA]</scope>
    <source>
        <strain evidence="1 2">NRRL Y-11557</strain>
    </source>
</reference>
<sequence length="207" mass="23701">MGLPFYFTSLGRHSKPVLKSSEPDYKEIIQDPELIVFYEANTPSLRRKAVLESSVTTGLTKETAERLVSRRNFGLHPMSREERRKYIHRAADASCEEFQHVIHECLDLPVNWRDGRTPEDIMRQENVCSLAKERYDTCLKTQVKLLYGLGYKISGGNSALDTEIRRQANVVYMSYYGTPHHPREPTQGELAKIDSGCRVVDNSSTMM</sequence>
<dbReference type="Proteomes" id="UP000094385">
    <property type="component" value="Unassembled WGS sequence"/>
</dbReference>
<dbReference type="AlphaFoldDB" id="A0A1E3QFM9"/>
<protein>
    <submittedName>
        <fullName evidence="1">Uncharacterized protein</fullName>
    </submittedName>
</protein>
<dbReference type="EMBL" id="KV454289">
    <property type="protein sequence ID" value="ODQ76274.1"/>
    <property type="molecule type" value="Genomic_DNA"/>
</dbReference>
<proteinExistence type="predicted"/>
<accession>A0A1E3QFM9</accession>
<gene>
    <name evidence="1" type="ORF">LIPSTDRAFT_60432</name>
</gene>